<reference evidence="1 2" key="1">
    <citation type="journal article" date="2015" name="Stand. Genomic Sci.">
        <title>Genomic Encyclopedia of Bacterial and Archaeal Type Strains, Phase III: the genomes of soil and plant-associated and newly described type strains.</title>
        <authorList>
            <person name="Whitman W.B."/>
            <person name="Woyke T."/>
            <person name="Klenk H.P."/>
            <person name="Zhou Y."/>
            <person name="Lilburn T.G."/>
            <person name="Beck B.J."/>
            <person name="De Vos P."/>
            <person name="Vandamme P."/>
            <person name="Eisen J.A."/>
            <person name="Garrity G."/>
            <person name="Hugenholtz P."/>
            <person name="Kyrpides N.C."/>
        </authorList>
    </citation>
    <scope>NUCLEOTIDE SEQUENCE [LARGE SCALE GENOMIC DNA]</scope>
    <source>
        <strain evidence="1 2">CGMCC 1.7271</strain>
    </source>
</reference>
<keyword evidence="2" id="KW-1185">Reference proteome</keyword>
<accession>A0A562SGJ8</accession>
<comment type="caution">
    <text evidence="1">The sequence shown here is derived from an EMBL/GenBank/DDBJ whole genome shotgun (WGS) entry which is preliminary data.</text>
</comment>
<gene>
    <name evidence="1" type="ORF">IQ13_3098</name>
</gene>
<sequence>MRLRINPFTPGSDKIDFNHLLYFKKQMITLISNKQFADSGSGKTEYRRRLRHA</sequence>
<name>A0A562SGJ8_9BACT</name>
<proteinExistence type="predicted"/>
<dbReference type="EMBL" id="VLLE01000005">
    <property type="protein sequence ID" value="TWI80421.1"/>
    <property type="molecule type" value="Genomic_DNA"/>
</dbReference>
<evidence type="ECO:0000313" key="2">
    <source>
        <dbReference type="Proteomes" id="UP000316167"/>
    </source>
</evidence>
<dbReference type="Proteomes" id="UP000316167">
    <property type="component" value="Unassembled WGS sequence"/>
</dbReference>
<organism evidence="1 2">
    <name type="scientific">Lacibacter cauensis</name>
    <dbReference type="NCBI Taxonomy" id="510947"/>
    <lineage>
        <taxon>Bacteria</taxon>
        <taxon>Pseudomonadati</taxon>
        <taxon>Bacteroidota</taxon>
        <taxon>Chitinophagia</taxon>
        <taxon>Chitinophagales</taxon>
        <taxon>Chitinophagaceae</taxon>
        <taxon>Lacibacter</taxon>
    </lineage>
</organism>
<protein>
    <submittedName>
        <fullName evidence="1">Uncharacterized protein</fullName>
    </submittedName>
</protein>
<dbReference type="AlphaFoldDB" id="A0A562SGJ8"/>
<evidence type="ECO:0000313" key="1">
    <source>
        <dbReference type="EMBL" id="TWI80421.1"/>
    </source>
</evidence>